<dbReference type="EMBL" id="QGQD01000067">
    <property type="protein sequence ID" value="TLC99645.1"/>
    <property type="molecule type" value="Genomic_DNA"/>
</dbReference>
<evidence type="ECO:0000313" key="2">
    <source>
        <dbReference type="Proteomes" id="UP000306509"/>
    </source>
</evidence>
<reference evidence="1 2" key="1">
    <citation type="journal article" date="2019" name="Anaerobe">
        <title>Detection of Robinsoniella peoriensis in multiple bone samples of a trauma patient.</title>
        <authorList>
            <person name="Schrottner P."/>
            <person name="Hartwich K."/>
            <person name="Bunk B."/>
            <person name="Schober I."/>
            <person name="Helbig S."/>
            <person name="Rudolph W.W."/>
            <person name="Gunzer F."/>
        </authorList>
    </citation>
    <scope>NUCLEOTIDE SEQUENCE [LARGE SCALE GENOMIC DNA]</scope>
    <source>
        <strain evidence="1 2">DSM 106044</strain>
    </source>
</reference>
<evidence type="ECO:0000313" key="1">
    <source>
        <dbReference type="EMBL" id="TLC99645.1"/>
    </source>
</evidence>
<dbReference type="STRING" id="180332.GCA_000797495_05286"/>
<accession>A0A4U8QCH3</accession>
<sequence>MISYEKLDEKELEITVTPDEWDLRMIDQATKENDGNTISFDEICHQLNIKEV</sequence>
<organism evidence="1 2">
    <name type="scientific">Robinsoniella peoriensis</name>
    <dbReference type="NCBI Taxonomy" id="180332"/>
    <lineage>
        <taxon>Bacteria</taxon>
        <taxon>Bacillati</taxon>
        <taxon>Bacillota</taxon>
        <taxon>Clostridia</taxon>
        <taxon>Lachnospirales</taxon>
        <taxon>Lachnospiraceae</taxon>
        <taxon>Robinsoniella</taxon>
    </lineage>
</organism>
<name>A0A4U8QCH3_9FIRM</name>
<dbReference type="AlphaFoldDB" id="A0A4U8QCH3"/>
<comment type="caution">
    <text evidence="1">The sequence shown here is derived from an EMBL/GenBank/DDBJ whole genome shotgun (WGS) entry which is preliminary data.</text>
</comment>
<proteinExistence type="predicted"/>
<protein>
    <submittedName>
        <fullName evidence="1">Uncharacterized protein</fullName>
    </submittedName>
</protein>
<dbReference type="RefSeq" id="WP_161597378.1">
    <property type="nucleotide sequence ID" value="NZ_QGQD01000067.1"/>
</dbReference>
<gene>
    <name evidence="1" type="ORF">DSM106044_03437</name>
</gene>
<dbReference type="Proteomes" id="UP000306509">
    <property type="component" value="Unassembled WGS sequence"/>
</dbReference>
<keyword evidence="2" id="KW-1185">Reference proteome</keyword>